<dbReference type="SUPFAM" id="SSF88723">
    <property type="entry name" value="PIN domain-like"/>
    <property type="match status" value="1"/>
</dbReference>
<accession>A0A160T3G2</accession>
<dbReference type="InterPro" id="IPR029060">
    <property type="entry name" value="PIN-like_dom_sf"/>
</dbReference>
<dbReference type="PANTHER" id="PTHR34610">
    <property type="entry name" value="SSL7007 PROTEIN"/>
    <property type="match status" value="1"/>
</dbReference>
<dbReference type="NCBIfam" id="TIGR00305">
    <property type="entry name" value="putative toxin-antitoxin system toxin component, PIN family"/>
    <property type="match status" value="1"/>
</dbReference>
<proteinExistence type="predicted"/>
<organism evidence="2 3">
    <name type="scientific">Candidatus Promineifilum breve</name>
    <dbReference type="NCBI Taxonomy" id="1806508"/>
    <lineage>
        <taxon>Bacteria</taxon>
        <taxon>Bacillati</taxon>
        <taxon>Chloroflexota</taxon>
        <taxon>Ardenticatenia</taxon>
        <taxon>Candidatus Promineifilales</taxon>
        <taxon>Candidatus Promineifilaceae</taxon>
        <taxon>Candidatus Promineifilum</taxon>
    </lineage>
</organism>
<feature type="domain" description="PIN" evidence="1">
    <location>
        <begin position="5"/>
        <end position="118"/>
    </location>
</feature>
<dbReference type="SMART" id="SM00670">
    <property type="entry name" value="PINc"/>
    <property type="match status" value="1"/>
</dbReference>
<protein>
    <submittedName>
        <fullName evidence="2">PilT protein domain protein</fullName>
    </submittedName>
</protein>
<dbReference type="AlphaFoldDB" id="A0A160T3G2"/>
<dbReference type="KEGG" id="pbf:CFX0092_A2678"/>
<dbReference type="Pfam" id="PF13470">
    <property type="entry name" value="PIN_3"/>
    <property type="match status" value="1"/>
</dbReference>
<name>A0A160T3G2_9CHLR</name>
<sequence length="140" mass="15710">MTSELRFVFDTNSVVSAVLLKQSVSRRAFDRARESGKLLVSVETLSELADVLRRSKFNKYISERERQLFLAAYIREAILIEPTEVIQASRDANDDKFLELAVSGLATLIVTGDRDLLVLAPFRGIPILSPGEFLTYSLDD</sequence>
<evidence type="ECO:0000313" key="3">
    <source>
        <dbReference type="Proteomes" id="UP000215027"/>
    </source>
</evidence>
<keyword evidence="3" id="KW-1185">Reference proteome</keyword>
<dbReference type="InterPro" id="IPR002850">
    <property type="entry name" value="PIN_toxin-like"/>
</dbReference>
<dbReference type="Gene3D" id="3.40.50.1010">
    <property type="entry name" value="5'-nuclease"/>
    <property type="match status" value="1"/>
</dbReference>
<evidence type="ECO:0000313" key="2">
    <source>
        <dbReference type="EMBL" id="CUS04556.2"/>
    </source>
</evidence>
<reference evidence="2" key="1">
    <citation type="submission" date="2016-01" db="EMBL/GenBank/DDBJ databases">
        <authorList>
            <person name="Mcilroy J.S."/>
            <person name="Karst M S."/>
            <person name="Albertsen M."/>
        </authorList>
    </citation>
    <scope>NUCLEOTIDE SEQUENCE</scope>
    <source>
        <strain evidence="2">Cfx-K</strain>
    </source>
</reference>
<dbReference type="OrthoDB" id="32918at2"/>
<dbReference type="PANTHER" id="PTHR34610:SF4">
    <property type="entry name" value="SLL8027 PROTEIN"/>
    <property type="match status" value="1"/>
</dbReference>
<dbReference type="RefSeq" id="WP_095043875.1">
    <property type="nucleotide sequence ID" value="NZ_LN890655.1"/>
</dbReference>
<dbReference type="EMBL" id="LN890655">
    <property type="protein sequence ID" value="CUS04556.2"/>
    <property type="molecule type" value="Genomic_DNA"/>
</dbReference>
<gene>
    <name evidence="2" type="ORF">CFX0092_A2678</name>
</gene>
<evidence type="ECO:0000259" key="1">
    <source>
        <dbReference type="SMART" id="SM00670"/>
    </source>
</evidence>
<dbReference type="Proteomes" id="UP000215027">
    <property type="component" value="Chromosome I"/>
</dbReference>
<dbReference type="InterPro" id="IPR002716">
    <property type="entry name" value="PIN_dom"/>
</dbReference>